<dbReference type="EMBL" id="MCFL01000026">
    <property type="protein sequence ID" value="ORZ34778.1"/>
    <property type="molecule type" value="Genomic_DNA"/>
</dbReference>
<evidence type="ECO:0000313" key="2">
    <source>
        <dbReference type="EMBL" id="ORZ34778.1"/>
    </source>
</evidence>
<name>A0A1Y2HJI7_9FUNG</name>
<comment type="caution">
    <text evidence="2">The sequence shown here is derived from an EMBL/GenBank/DDBJ whole genome shotgun (WGS) entry which is preliminary data.</text>
</comment>
<keyword evidence="3" id="KW-1185">Reference proteome</keyword>
<accession>A0A1Y2HJI7</accession>
<sequence length="161" mass="17985">FRCTISCANCGFRLLSTGHRPHKTPLARPCPYICLISHPPPTRGTFKHTPKPTFTIIYYPVSMPEFAITEIVEPEPCRRHRPRPGRILDRPRCDCTRRNRRITTRLLRKLSYLPKSSNRSASSWTALATAKIPIPSVPSFSTASTGASGEPFCPTAKGARP</sequence>
<gene>
    <name evidence="2" type="ORF">BCR44DRAFT_33608</name>
</gene>
<evidence type="ECO:0000313" key="3">
    <source>
        <dbReference type="Proteomes" id="UP000193411"/>
    </source>
</evidence>
<organism evidence="2 3">
    <name type="scientific">Catenaria anguillulae PL171</name>
    <dbReference type="NCBI Taxonomy" id="765915"/>
    <lineage>
        <taxon>Eukaryota</taxon>
        <taxon>Fungi</taxon>
        <taxon>Fungi incertae sedis</taxon>
        <taxon>Blastocladiomycota</taxon>
        <taxon>Blastocladiomycetes</taxon>
        <taxon>Blastocladiales</taxon>
        <taxon>Catenariaceae</taxon>
        <taxon>Catenaria</taxon>
    </lineage>
</organism>
<feature type="compositionally biased region" description="Polar residues" evidence="1">
    <location>
        <begin position="138"/>
        <end position="147"/>
    </location>
</feature>
<feature type="non-terminal residue" evidence="2">
    <location>
        <position position="1"/>
    </location>
</feature>
<dbReference type="AlphaFoldDB" id="A0A1Y2HJI7"/>
<protein>
    <submittedName>
        <fullName evidence="2">Uncharacterized protein</fullName>
    </submittedName>
</protein>
<feature type="region of interest" description="Disordered" evidence="1">
    <location>
        <begin position="136"/>
        <end position="161"/>
    </location>
</feature>
<proteinExistence type="predicted"/>
<dbReference type="Proteomes" id="UP000193411">
    <property type="component" value="Unassembled WGS sequence"/>
</dbReference>
<evidence type="ECO:0000256" key="1">
    <source>
        <dbReference type="SAM" id="MobiDB-lite"/>
    </source>
</evidence>
<reference evidence="2 3" key="1">
    <citation type="submission" date="2016-07" db="EMBL/GenBank/DDBJ databases">
        <title>Pervasive Adenine N6-methylation of Active Genes in Fungi.</title>
        <authorList>
            <consortium name="DOE Joint Genome Institute"/>
            <person name="Mondo S.J."/>
            <person name="Dannebaum R.O."/>
            <person name="Kuo R.C."/>
            <person name="Labutti K."/>
            <person name="Haridas S."/>
            <person name="Kuo A."/>
            <person name="Salamov A."/>
            <person name="Ahrendt S.R."/>
            <person name="Lipzen A."/>
            <person name="Sullivan W."/>
            <person name="Andreopoulos W.B."/>
            <person name="Clum A."/>
            <person name="Lindquist E."/>
            <person name="Daum C."/>
            <person name="Ramamoorthy G.K."/>
            <person name="Gryganskyi A."/>
            <person name="Culley D."/>
            <person name="Magnuson J.K."/>
            <person name="James T.Y."/>
            <person name="O'Malley M.A."/>
            <person name="Stajich J.E."/>
            <person name="Spatafora J.W."/>
            <person name="Visel A."/>
            <person name="Grigoriev I.V."/>
        </authorList>
    </citation>
    <scope>NUCLEOTIDE SEQUENCE [LARGE SCALE GENOMIC DNA]</scope>
    <source>
        <strain evidence="2 3">PL171</strain>
    </source>
</reference>